<feature type="domain" description="B box-type" evidence="6">
    <location>
        <begin position="140"/>
        <end position="180"/>
    </location>
</feature>
<proteinExistence type="predicted"/>
<evidence type="ECO:0000259" key="7">
    <source>
        <dbReference type="PROSITE" id="PS50188"/>
    </source>
</evidence>
<dbReference type="SMART" id="SM00184">
    <property type="entry name" value="RING"/>
    <property type="match status" value="1"/>
</dbReference>
<evidence type="ECO:0000256" key="4">
    <source>
        <dbReference type="PROSITE-ProRule" id="PRU00024"/>
    </source>
</evidence>
<feature type="non-terminal residue" evidence="8">
    <location>
        <position position="488"/>
    </location>
</feature>
<dbReference type="PROSITE" id="PS50119">
    <property type="entry name" value="ZF_BBOX"/>
    <property type="match status" value="1"/>
</dbReference>
<organism evidence="8 9">
    <name type="scientific">Polyodon spathula</name>
    <name type="common">North American paddlefish</name>
    <name type="synonym">Squalus spathula</name>
    <dbReference type="NCBI Taxonomy" id="7913"/>
    <lineage>
        <taxon>Eukaryota</taxon>
        <taxon>Metazoa</taxon>
        <taxon>Chordata</taxon>
        <taxon>Craniata</taxon>
        <taxon>Vertebrata</taxon>
        <taxon>Euteleostomi</taxon>
        <taxon>Actinopterygii</taxon>
        <taxon>Chondrostei</taxon>
        <taxon>Acipenseriformes</taxon>
        <taxon>Polyodontidae</taxon>
        <taxon>Polyodon</taxon>
    </lineage>
</organism>
<gene>
    <name evidence="8" type="primary">Trim6</name>
    <name evidence="8" type="ORF">GTO93_0018621</name>
</gene>
<keyword evidence="1" id="KW-0479">Metal-binding</keyword>
<dbReference type="EMBL" id="JAAWVQ010115271">
    <property type="protein sequence ID" value="MBN3282164.1"/>
    <property type="molecule type" value="Genomic_DNA"/>
</dbReference>
<keyword evidence="2 4" id="KW-0863">Zinc-finger</keyword>
<sequence>MAEASSLIHENQVTCPICLDVFTSPVSLPCGHSYCKNCIENQWDSGGSTCPLCKEEFQSRPNLNINRSLAEIAEQFRNSTTKQYDARPGDVLCSFCLRRKRKAIKSCLQCLASFCEKHIKPHCEKPPFKRHTLLDPVEDFEGKVCDLHQQLLDIYCRTDQKLICLFCIDREHNGHVLVTAKNERKEKQVRFTGMVLLSSGCGWGRTYIVSSVASPPNQDHAQREAEASNSIFDELINSTERVRAEFLGKIRGKQSDARRPAEGPIHQLEQEIAGLEWRNDVLEQLKQSEDHIHFLQSFSSYCTLPNAATVPEVTVSADMCFQDVRKAVSGIKDNLEDFLRDTERRSKQNLGKIQTYAVDLTLDPHSTARSQLILGRTKVAPHPGHADVHYSSSCVEGREAFTSGRHYWEVKVRHSRNLILGVTSKSPPKKWVFDINHYCGFWSWCTEQLRWGVFVDFKEGFVSFYNVKTRSNIHTIMGTFNDTLCPLF</sequence>
<evidence type="ECO:0000256" key="3">
    <source>
        <dbReference type="ARBA" id="ARBA00022833"/>
    </source>
</evidence>
<dbReference type="InterPro" id="IPR001841">
    <property type="entry name" value="Znf_RING"/>
</dbReference>
<keyword evidence="9" id="KW-1185">Reference proteome</keyword>
<dbReference type="InterPro" id="IPR051051">
    <property type="entry name" value="E3_ubiq-ligase_TRIM/RNF"/>
</dbReference>
<dbReference type="Pfam" id="PF25600">
    <property type="entry name" value="TRIM_CC"/>
    <property type="match status" value="1"/>
</dbReference>
<evidence type="ECO:0000313" key="9">
    <source>
        <dbReference type="Proteomes" id="UP001166093"/>
    </source>
</evidence>
<dbReference type="InterPro" id="IPR027370">
    <property type="entry name" value="Znf-RING_euk"/>
</dbReference>
<dbReference type="SUPFAM" id="SSF57850">
    <property type="entry name" value="RING/U-box"/>
    <property type="match status" value="1"/>
</dbReference>
<keyword evidence="3" id="KW-0862">Zinc</keyword>
<feature type="non-terminal residue" evidence="8">
    <location>
        <position position="1"/>
    </location>
</feature>
<dbReference type="InterPro" id="IPR043136">
    <property type="entry name" value="B30.2/SPRY_sf"/>
</dbReference>
<evidence type="ECO:0000256" key="2">
    <source>
        <dbReference type="ARBA" id="ARBA00022771"/>
    </source>
</evidence>
<dbReference type="SMART" id="SM00336">
    <property type="entry name" value="BBOX"/>
    <property type="match status" value="1"/>
</dbReference>
<reference evidence="8" key="1">
    <citation type="journal article" date="2021" name="Cell">
        <title>Tracing the genetic footprints of vertebrate landing in non-teleost ray-finned fishes.</title>
        <authorList>
            <person name="Bi X."/>
            <person name="Wang K."/>
            <person name="Yang L."/>
            <person name="Pan H."/>
            <person name="Jiang H."/>
            <person name="Wei Q."/>
            <person name="Fang M."/>
            <person name="Yu H."/>
            <person name="Zhu C."/>
            <person name="Cai Y."/>
            <person name="He Y."/>
            <person name="Gan X."/>
            <person name="Zeng H."/>
            <person name="Yu D."/>
            <person name="Zhu Y."/>
            <person name="Jiang H."/>
            <person name="Qiu Q."/>
            <person name="Yang H."/>
            <person name="Zhang Y.E."/>
            <person name="Wang W."/>
            <person name="Zhu M."/>
            <person name="He S."/>
            <person name="Zhang G."/>
        </authorList>
    </citation>
    <scope>NUCLEOTIDE SEQUENCE</scope>
    <source>
        <strain evidence="8">Pddl_001</strain>
    </source>
</reference>
<evidence type="ECO:0000259" key="5">
    <source>
        <dbReference type="PROSITE" id="PS50089"/>
    </source>
</evidence>
<dbReference type="Gene3D" id="3.30.160.60">
    <property type="entry name" value="Classic Zinc Finger"/>
    <property type="match status" value="1"/>
</dbReference>
<dbReference type="PANTHER" id="PTHR25465:SF32">
    <property type="entry name" value="BLOODTHIRSTY-RELATED GENE FAMILY, MEMBER 16 ISOFORM X1-RELATED"/>
    <property type="match status" value="1"/>
</dbReference>
<dbReference type="PROSITE" id="PS50188">
    <property type="entry name" value="B302_SPRY"/>
    <property type="match status" value="1"/>
</dbReference>
<dbReference type="InterPro" id="IPR058030">
    <property type="entry name" value="TRIM8/14/16/25/29/45/65_CC"/>
</dbReference>
<dbReference type="CDD" id="cd19769">
    <property type="entry name" value="Bbox2_TRIM16-like"/>
    <property type="match status" value="1"/>
</dbReference>
<dbReference type="InterPro" id="IPR017907">
    <property type="entry name" value="Znf_RING_CS"/>
</dbReference>
<dbReference type="InterPro" id="IPR000315">
    <property type="entry name" value="Znf_B-box"/>
</dbReference>
<dbReference type="Gene3D" id="2.60.120.920">
    <property type="match status" value="2"/>
</dbReference>
<dbReference type="Proteomes" id="UP001166093">
    <property type="component" value="Unassembled WGS sequence"/>
</dbReference>
<evidence type="ECO:0000259" key="6">
    <source>
        <dbReference type="PROSITE" id="PS50119"/>
    </source>
</evidence>
<dbReference type="PROSITE" id="PS00518">
    <property type="entry name" value="ZF_RING_1"/>
    <property type="match status" value="1"/>
</dbReference>
<evidence type="ECO:0000256" key="1">
    <source>
        <dbReference type="ARBA" id="ARBA00022723"/>
    </source>
</evidence>
<feature type="domain" description="B30.2/SPRY" evidence="7">
    <location>
        <begin position="340"/>
        <end position="488"/>
    </location>
</feature>
<dbReference type="PROSITE" id="PS50089">
    <property type="entry name" value="ZF_RING_2"/>
    <property type="match status" value="1"/>
</dbReference>
<protein>
    <submittedName>
        <fullName evidence="8">TRIM6 protein</fullName>
    </submittedName>
</protein>
<evidence type="ECO:0000313" key="8">
    <source>
        <dbReference type="EMBL" id="MBN3282164.1"/>
    </source>
</evidence>
<dbReference type="Gene3D" id="4.10.830.40">
    <property type="match status" value="1"/>
</dbReference>
<dbReference type="PANTHER" id="PTHR25465">
    <property type="entry name" value="B-BOX DOMAIN CONTAINING"/>
    <property type="match status" value="1"/>
</dbReference>
<dbReference type="Gene3D" id="3.30.40.10">
    <property type="entry name" value="Zinc/RING finger domain, C3HC4 (zinc finger)"/>
    <property type="match status" value="1"/>
</dbReference>
<dbReference type="Pfam" id="PF13445">
    <property type="entry name" value="zf-RING_UBOX"/>
    <property type="match status" value="1"/>
</dbReference>
<comment type="caution">
    <text evidence="8">The sequence shown here is derived from an EMBL/GenBank/DDBJ whole genome shotgun (WGS) entry which is preliminary data.</text>
</comment>
<dbReference type="InterPro" id="IPR013083">
    <property type="entry name" value="Znf_RING/FYVE/PHD"/>
</dbReference>
<name>A0ABS2Y6U5_POLSP</name>
<dbReference type="Pfam" id="PF00643">
    <property type="entry name" value="zf-B_box"/>
    <property type="match status" value="1"/>
</dbReference>
<dbReference type="SUPFAM" id="SSF49899">
    <property type="entry name" value="Concanavalin A-like lectins/glucanases"/>
    <property type="match status" value="1"/>
</dbReference>
<dbReference type="InterPro" id="IPR013320">
    <property type="entry name" value="ConA-like_dom_sf"/>
</dbReference>
<dbReference type="SUPFAM" id="SSF57845">
    <property type="entry name" value="B-box zinc-binding domain"/>
    <property type="match status" value="1"/>
</dbReference>
<feature type="domain" description="RING-type" evidence="5">
    <location>
        <begin position="15"/>
        <end position="54"/>
    </location>
</feature>
<accession>A0ABS2Y6U5</accession>
<dbReference type="InterPro" id="IPR001870">
    <property type="entry name" value="B30.2/SPRY"/>
</dbReference>